<dbReference type="Proteomes" id="UP000288361">
    <property type="component" value="Unassembled WGS sequence"/>
</dbReference>
<evidence type="ECO:0000256" key="1">
    <source>
        <dbReference type="ARBA" id="ARBA00004429"/>
    </source>
</evidence>
<dbReference type="PANTHER" id="PTHR43357">
    <property type="entry name" value="INNER MEMBRANE ABC TRANSPORTER PERMEASE PROTEIN YDCV"/>
    <property type="match status" value="1"/>
</dbReference>
<reference evidence="10 11" key="1">
    <citation type="journal article" date="2011" name="Front. Microbiol.">
        <title>Genomic signatures of strain selection and enhancement in Bacillus atrophaeus var. globigii, a historical biowarfare simulant.</title>
        <authorList>
            <person name="Gibbons H.S."/>
            <person name="Broomall S.M."/>
            <person name="McNew L.A."/>
            <person name="Daligault H."/>
            <person name="Chapman C."/>
            <person name="Bruce D."/>
            <person name="Karavis M."/>
            <person name="Krepps M."/>
            <person name="McGregor P.A."/>
            <person name="Hong C."/>
            <person name="Park K.H."/>
            <person name="Akmal A."/>
            <person name="Feldman A."/>
            <person name="Lin J.S."/>
            <person name="Chang W.E."/>
            <person name="Higgs B.W."/>
            <person name="Demirev P."/>
            <person name="Lindquist J."/>
            <person name="Liem A."/>
            <person name="Fochler E."/>
            <person name="Read T.D."/>
            <person name="Tapia R."/>
            <person name="Johnson S."/>
            <person name="Bishop-Lilly K.A."/>
            <person name="Detter C."/>
            <person name="Han C."/>
            <person name="Sozhamannan S."/>
            <person name="Rosenzweig C.N."/>
            <person name="Skowronski E.W."/>
        </authorList>
    </citation>
    <scope>NUCLEOTIDE SEQUENCE [LARGE SCALE GENOMIC DNA]</scope>
    <source>
        <strain evidence="10 11">TPS4-2</strain>
    </source>
</reference>
<protein>
    <submittedName>
        <fullName evidence="10">Iron ABC transporter permease</fullName>
    </submittedName>
</protein>
<keyword evidence="2 8" id="KW-0813">Transport</keyword>
<feature type="domain" description="ABC transmembrane type-1" evidence="9">
    <location>
        <begin position="323"/>
        <end position="529"/>
    </location>
</feature>
<evidence type="ECO:0000256" key="8">
    <source>
        <dbReference type="RuleBase" id="RU363032"/>
    </source>
</evidence>
<comment type="subcellular location">
    <subcellularLocation>
        <location evidence="1">Cell inner membrane</location>
        <topology evidence="1">Multi-pass membrane protein</topology>
    </subcellularLocation>
    <subcellularLocation>
        <location evidence="8">Cell membrane</location>
        <topology evidence="8">Multi-pass membrane protein</topology>
    </subcellularLocation>
</comment>
<feature type="transmembrane region" description="Helical" evidence="8">
    <location>
        <begin position="358"/>
        <end position="383"/>
    </location>
</feature>
<comment type="caution">
    <text evidence="10">The sequence shown here is derived from an EMBL/GenBank/DDBJ whole genome shotgun (WGS) entry which is preliminary data.</text>
</comment>
<keyword evidence="7 8" id="KW-0472">Membrane</keyword>
<dbReference type="PROSITE" id="PS50928">
    <property type="entry name" value="ABC_TM1"/>
    <property type="match status" value="2"/>
</dbReference>
<feature type="transmembrane region" description="Helical" evidence="8">
    <location>
        <begin position="395"/>
        <end position="416"/>
    </location>
</feature>
<feature type="transmembrane region" description="Helical" evidence="8">
    <location>
        <begin position="283"/>
        <end position="306"/>
    </location>
</feature>
<dbReference type="FunFam" id="1.10.3720.10:FF:000088">
    <property type="entry name" value="Iron(III) ABC transporter, permease protein"/>
    <property type="match status" value="1"/>
</dbReference>
<accession>A0A432YNC4</accession>
<feature type="transmembrane region" description="Helical" evidence="8">
    <location>
        <begin position="511"/>
        <end position="529"/>
    </location>
</feature>
<gene>
    <name evidence="10" type="ORF">CWI73_10555</name>
</gene>
<evidence type="ECO:0000256" key="7">
    <source>
        <dbReference type="ARBA" id="ARBA00023136"/>
    </source>
</evidence>
<dbReference type="GO" id="GO:0005886">
    <property type="term" value="C:plasma membrane"/>
    <property type="evidence" value="ECO:0007669"/>
    <property type="project" value="UniProtKB-SubCell"/>
</dbReference>
<evidence type="ECO:0000256" key="2">
    <source>
        <dbReference type="ARBA" id="ARBA00022448"/>
    </source>
</evidence>
<dbReference type="GO" id="GO:0055085">
    <property type="term" value="P:transmembrane transport"/>
    <property type="evidence" value="ECO:0007669"/>
    <property type="project" value="InterPro"/>
</dbReference>
<feature type="transmembrane region" description="Helical" evidence="8">
    <location>
        <begin position="326"/>
        <end position="346"/>
    </location>
</feature>
<keyword evidence="3" id="KW-1003">Cell membrane</keyword>
<evidence type="ECO:0000256" key="4">
    <source>
        <dbReference type="ARBA" id="ARBA00022519"/>
    </source>
</evidence>
<feature type="transmembrane region" description="Helical" evidence="8">
    <location>
        <begin position="234"/>
        <end position="251"/>
    </location>
</feature>
<dbReference type="InterPro" id="IPR000515">
    <property type="entry name" value="MetI-like"/>
</dbReference>
<feature type="transmembrane region" description="Helical" evidence="8">
    <location>
        <begin position="49"/>
        <end position="69"/>
    </location>
</feature>
<keyword evidence="4" id="KW-0997">Cell inner membrane</keyword>
<dbReference type="Pfam" id="PF00528">
    <property type="entry name" value="BPD_transp_1"/>
    <property type="match status" value="2"/>
</dbReference>
<evidence type="ECO:0000313" key="11">
    <source>
        <dbReference type="Proteomes" id="UP000288361"/>
    </source>
</evidence>
<name>A0A432YNC4_9GAMM</name>
<evidence type="ECO:0000256" key="5">
    <source>
        <dbReference type="ARBA" id="ARBA00022692"/>
    </source>
</evidence>
<sequence length="542" mass="59864">MSRGTLLLFAVAVLIGLPLIVVALSLLNPQWDILAHLWQTVIPEYINHSLILLVCVGLGVTVLGVSTAWCISQYDFPGWRYLSWGLLLPLAMPAYITAYTYTGLLDYAGPVQQLIRDLFNVSIGDYWFPNIRSLGGAVFVLCVVLYPYVYLITRAAFMQQSTAAFESARTLGAGSLKSFWRVAMPLARPAIATGVTLALMETLADYGTMEYFGVTVFTTGIFRTWYGIGDAQGALQLSALLLIFVIVLIMVERYSRRRARFYQQRSSNRTPQRRPLKGWRAGLASFTCWLPVVLGFLIPASQLLWWSVEKSDVWLESSFWVLTGNTLWLGLLAACITVLLALWLAYGRRRHPTRPLRAAITLAGMGYAIPGIVIAVGLLSPLAWFDHQLIAASKWLFGMNPGLIFSGTVIALLFAYSVRFLSVSLQTVSSGLEQITPQMDDSARTLGASGRRILWKVHLPLLKSPLLAALILVLVDVMKELPATLVLRPFDFNTLAVRAFEMASDERLADAGPPALMIVAVGLIPVMMLSRALRNKSIKTGD</sequence>
<evidence type="ECO:0000256" key="6">
    <source>
        <dbReference type="ARBA" id="ARBA00022989"/>
    </source>
</evidence>
<feature type="transmembrane region" description="Helical" evidence="8">
    <location>
        <begin position="131"/>
        <end position="151"/>
    </location>
</feature>
<dbReference type="EMBL" id="PIQA01000012">
    <property type="protein sequence ID" value="RUO62355.1"/>
    <property type="molecule type" value="Genomic_DNA"/>
</dbReference>
<dbReference type="InterPro" id="IPR035906">
    <property type="entry name" value="MetI-like_sf"/>
</dbReference>
<dbReference type="PANTHER" id="PTHR43357:SF3">
    <property type="entry name" value="FE(3+)-TRANSPORT SYSTEM PERMEASE PROTEIN FBPB 2"/>
    <property type="match status" value="1"/>
</dbReference>
<dbReference type="SUPFAM" id="SSF161098">
    <property type="entry name" value="MetI-like"/>
    <property type="match status" value="2"/>
</dbReference>
<feature type="transmembrane region" description="Helical" evidence="8">
    <location>
        <begin position="453"/>
        <end position="475"/>
    </location>
</feature>
<dbReference type="CDD" id="cd06261">
    <property type="entry name" value="TM_PBP2"/>
    <property type="match status" value="2"/>
</dbReference>
<organism evidence="10 11">
    <name type="scientific">Idiomarina piscisalsi</name>
    <dbReference type="NCBI Taxonomy" id="1096243"/>
    <lineage>
        <taxon>Bacteria</taxon>
        <taxon>Pseudomonadati</taxon>
        <taxon>Pseudomonadota</taxon>
        <taxon>Gammaproteobacteria</taxon>
        <taxon>Alteromonadales</taxon>
        <taxon>Idiomarinaceae</taxon>
        <taxon>Idiomarina</taxon>
    </lineage>
</organism>
<evidence type="ECO:0000259" key="9">
    <source>
        <dbReference type="PROSITE" id="PS50928"/>
    </source>
</evidence>
<dbReference type="RefSeq" id="WP_126752740.1">
    <property type="nucleotide sequence ID" value="NZ_JBHUMT010000016.1"/>
</dbReference>
<evidence type="ECO:0000256" key="3">
    <source>
        <dbReference type="ARBA" id="ARBA00022475"/>
    </source>
</evidence>
<feature type="transmembrane region" description="Helical" evidence="8">
    <location>
        <begin position="81"/>
        <end position="101"/>
    </location>
</feature>
<proteinExistence type="inferred from homology"/>
<dbReference type="Gene3D" id="1.10.3720.10">
    <property type="entry name" value="MetI-like"/>
    <property type="match status" value="2"/>
</dbReference>
<evidence type="ECO:0000313" key="10">
    <source>
        <dbReference type="EMBL" id="RUO62355.1"/>
    </source>
</evidence>
<feature type="domain" description="ABC transmembrane type-1" evidence="9">
    <location>
        <begin position="46"/>
        <end position="253"/>
    </location>
</feature>
<dbReference type="AlphaFoldDB" id="A0A432YNC4"/>
<comment type="similarity">
    <text evidence="8">Belongs to the binding-protein-dependent transport system permease family.</text>
</comment>
<keyword evidence="5 8" id="KW-0812">Transmembrane</keyword>
<keyword evidence="6 8" id="KW-1133">Transmembrane helix</keyword>